<proteinExistence type="predicted"/>
<feature type="compositionally biased region" description="Basic and acidic residues" evidence="1">
    <location>
        <begin position="12"/>
        <end position="25"/>
    </location>
</feature>
<dbReference type="EMBL" id="VIBQ01000009">
    <property type="protein sequence ID" value="KAB8336837.1"/>
    <property type="molecule type" value="Genomic_DNA"/>
</dbReference>
<protein>
    <submittedName>
        <fullName evidence="2">Uncharacterized protein</fullName>
    </submittedName>
</protein>
<reference evidence="2 3" key="1">
    <citation type="submission" date="2019-06" db="EMBL/GenBank/DDBJ databases">
        <title>A chromosomal-level reference genome of Carpinus fangiana (Coryloideae, Betulaceae).</title>
        <authorList>
            <person name="Yang X."/>
            <person name="Wang Z."/>
            <person name="Zhang L."/>
            <person name="Hao G."/>
            <person name="Liu J."/>
            <person name="Yang Y."/>
        </authorList>
    </citation>
    <scope>NUCLEOTIDE SEQUENCE [LARGE SCALE GENOMIC DNA]</scope>
    <source>
        <strain evidence="2">Cfa_2016G</strain>
        <tissue evidence="2">Leaf</tissue>
    </source>
</reference>
<keyword evidence="3" id="KW-1185">Reference proteome</keyword>
<feature type="region of interest" description="Disordered" evidence="1">
    <location>
        <begin position="1"/>
        <end position="95"/>
    </location>
</feature>
<evidence type="ECO:0000313" key="3">
    <source>
        <dbReference type="Proteomes" id="UP000327013"/>
    </source>
</evidence>
<gene>
    <name evidence="2" type="ORF">FH972_021145</name>
</gene>
<feature type="compositionally biased region" description="Low complexity" evidence="1">
    <location>
        <begin position="37"/>
        <end position="58"/>
    </location>
</feature>
<sequence length="234" mass="25504">MATPHSIQPKSVVHDGEADKEEAERPASAPARRRLRAPASPRCPRAPASHPCRAPAPRATRRRCRQRAIRGPHPTATRRATTCGHAPAKSRSSRIVTGCRRARAATLAIAWRRAWGGGDPSLGCTSSGCGRRWGVCSRRWWENRKRSWRGTDWGYGVLFGKGVGTDTGTIMGNQDNEGKAGTGPPSRQVYAFMDATVAVSVICDWLGPDEATCVRAWGNDRQRGQRSLQGAPTW</sequence>
<evidence type="ECO:0000256" key="1">
    <source>
        <dbReference type="SAM" id="MobiDB-lite"/>
    </source>
</evidence>
<comment type="caution">
    <text evidence="2">The sequence shown here is derived from an EMBL/GenBank/DDBJ whole genome shotgun (WGS) entry which is preliminary data.</text>
</comment>
<dbReference type="AlphaFoldDB" id="A0A5N6KQM4"/>
<name>A0A5N6KQM4_9ROSI</name>
<accession>A0A5N6KQM4</accession>
<feature type="compositionally biased region" description="Basic residues" evidence="1">
    <location>
        <begin position="59"/>
        <end position="70"/>
    </location>
</feature>
<evidence type="ECO:0000313" key="2">
    <source>
        <dbReference type="EMBL" id="KAB8336837.1"/>
    </source>
</evidence>
<organism evidence="2 3">
    <name type="scientific">Carpinus fangiana</name>
    <dbReference type="NCBI Taxonomy" id="176857"/>
    <lineage>
        <taxon>Eukaryota</taxon>
        <taxon>Viridiplantae</taxon>
        <taxon>Streptophyta</taxon>
        <taxon>Embryophyta</taxon>
        <taxon>Tracheophyta</taxon>
        <taxon>Spermatophyta</taxon>
        <taxon>Magnoliopsida</taxon>
        <taxon>eudicotyledons</taxon>
        <taxon>Gunneridae</taxon>
        <taxon>Pentapetalae</taxon>
        <taxon>rosids</taxon>
        <taxon>fabids</taxon>
        <taxon>Fagales</taxon>
        <taxon>Betulaceae</taxon>
        <taxon>Carpinus</taxon>
    </lineage>
</organism>
<dbReference type="Proteomes" id="UP000327013">
    <property type="component" value="Unassembled WGS sequence"/>
</dbReference>